<organism evidence="4 5">
    <name type="scientific">Streptomyces ficellus</name>
    <dbReference type="NCBI Taxonomy" id="1977088"/>
    <lineage>
        <taxon>Bacteria</taxon>
        <taxon>Bacillati</taxon>
        <taxon>Actinomycetota</taxon>
        <taxon>Actinomycetes</taxon>
        <taxon>Kitasatosporales</taxon>
        <taxon>Streptomycetaceae</taxon>
        <taxon>Streptomyces</taxon>
    </lineage>
</organism>
<evidence type="ECO:0000256" key="2">
    <source>
        <dbReference type="SAM" id="SignalP"/>
    </source>
</evidence>
<accession>A0ABT7ZAF6</accession>
<comment type="caution">
    <text evidence="4">The sequence shown here is derived from an EMBL/GenBank/DDBJ whole genome shotgun (WGS) entry which is preliminary data.</text>
</comment>
<evidence type="ECO:0000259" key="3">
    <source>
        <dbReference type="Pfam" id="PF03724"/>
    </source>
</evidence>
<feature type="compositionally biased region" description="Low complexity" evidence="1">
    <location>
        <begin position="264"/>
        <end position="273"/>
    </location>
</feature>
<feature type="signal peptide" evidence="2">
    <location>
        <begin position="1"/>
        <end position="24"/>
    </location>
</feature>
<dbReference type="Gene3D" id="2.40.128.270">
    <property type="match status" value="2"/>
</dbReference>
<dbReference type="PANTHER" id="PTHR35535:SF2">
    <property type="entry name" value="DUF306 DOMAIN-CONTAINING PROTEIN"/>
    <property type="match status" value="1"/>
</dbReference>
<keyword evidence="2" id="KW-0732">Signal</keyword>
<sequence>MGMPTTYKHHLTASAALVALVALAACGTEPGSGAGDGSTSVRPDVPLTGVHWSVDSVTADGRKTAAPAGAHVMIDAKGRATGSYGCNHFTAKASIEGDTVTLGDATATEMACGEPAQSFENTLKSALTGKLKATLADDRLTLTTPGGDTVQLSEQPPAQLTGTKWTVQSRTSGETVSSLPAGTEGKAHFVFGEDGSVRGNLGCNSFSASATTEGSTITFGRVSATRKLCPGPEMEVERALLKVMSGKATYTIEHRTLTLTAPDGTGVAANASGGATGATGGATPRSSTGTAS</sequence>
<feature type="domain" description="DUF306" evidence="3">
    <location>
        <begin position="46"/>
        <end position="149"/>
    </location>
</feature>
<dbReference type="PANTHER" id="PTHR35535">
    <property type="entry name" value="HEAT SHOCK PROTEIN HSLJ"/>
    <property type="match status" value="1"/>
</dbReference>
<feature type="compositionally biased region" description="Low complexity" evidence="1">
    <location>
        <begin position="281"/>
        <end position="292"/>
    </location>
</feature>
<evidence type="ECO:0000313" key="4">
    <source>
        <dbReference type="EMBL" id="MDN3296431.1"/>
    </source>
</evidence>
<feature type="domain" description="DUF306" evidence="3">
    <location>
        <begin position="158"/>
        <end position="267"/>
    </location>
</feature>
<dbReference type="InterPro" id="IPR053147">
    <property type="entry name" value="Hsp_HslJ-like"/>
</dbReference>
<gene>
    <name evidence="4" type="ORF">QWM81_20700</name>
</gene>
<dbReference type="Pfam" id="PF03724">
    <property type="entry name" value="META"/>
    <property type="match status" value="2"/>
</dbReference>
<feature type="chain" id="PRO_5045135728" evidence="2">
    <location>
        <begin position="25"/>
        <end position="292"/>
    </location>
</feature>
<protein>
    <submittedName>
        <fullName evidence="4">META domain-containing protein</fullName>
    </submittedName>
</protein>
<feature type="region of interest" description="Disordered" evidence="1">
    <location>
        <begin position="264"/>
        <end position="292"/>
    </location>
</feature>
<dbReference type="InterPro" id="IPR038670">
    <property type="entry name" value="HslJ-like_sf"/>
</dbReference>
<keyword evidence="5" id="KW-1185">Reference proteome</keyword>
<proteinExistence type="predicted"/>
<evidence type="ECO:0000256" key="1">
    <source>
        <dbReference type="SAM" id="MobiDB-lite"/>
    </source>
</evidence>
<dbReference type="Proteomes" id="UP001174050">
    <property type="component" value="Unassembled WGS sequence"/>
</dbReference>
<dbReference type="InterPro" id="IPR005184">
    <property type="entry name" value="DUF306_Meta_HslJ"/>
</dbReference>
<dbReference type="EMBL" id="JAUEPL010000033">
    <property type="protein sequence ID" value="MDN3296431.1"/>
    <property type="molecule type" value="Genomic_DNA"/>
</dbReference>
<name>A0ABT7ZAF6_9ACTN</name>
<reference evidence="4" key="1">
    <citation type="submission" date="2023-06" db="EMBL/GenBank/DDBJ databases">
        <title>WGS-Sequencing of Streptomyces ficellus isolate 21 collected from sand in Gara Djebilet Iron Mine in Algeria.</title>
        <authorList>
            <person name="Zegers G.P."/>
            <person name="Gomez A."/>
            <person name="Gueddou A."/>
            <person name="Zahara A.F."/>
            <person name="Worth M."/>
            <person name="Sevigny J.L."/>
            <person name="Tisa L."/>
        </authorList>
    </citation>
    <scope>NUCLEOTIDE SEQUENCE</scope>
    <source>
        <strain evidence="4">AS11</strain>
    </source>
</reference>
<evidence type="ECO:0000313" key="5">
    <source>
        <dbReference type="Proteomes" id="UP001174050"/>
    </source>
</evidence>